<dbReference type="RefSeq" id="WP_346083734.1">
    <property type="nucleotide sequence ID" value="NZ_BAAAZK010000002.1"/>
</dbReference>
<gene>
    <name evidence="2" type="ORF">GCM10022218_02240</name>
</gene>
<dbReference type="PANTHER" id="PTHR34301:SF8">
    <property type="entry name" value="ATPASE DOMAIN-CONTAINING PROTEIN"/>
    <property type="match status" value="1"/>
</dbReference>
<evidence type="ECO:0000313" key="3">
    <source>
        <dbReference type="Proteomes" id="UP001500167"/>
    </source>
</evidence>
<reference evidence="3" key="1">
    <citation type="journal article" date="2019" name="Int. J. Syst. Evol. Microbiol.">
        <title>The Global Catalogue of Microorganisms (GCM) 10K type strain sequencing project: providing services to taxonomists for standard genome sequencing and annotation.</title>
        <authorList>
            <consortium name="The Broad Institute Genomics Platform"/>
            <consortium name="The Broad Institute Genome Sequencing Center for Infectious Disease"/>
            <person name="Wu L."/>
            <person name="Ma J."/>
        </authorList>
    </citation>
    <scope>NUCLEOTIDE SEQUENCE [LARGE SCALE GENOMIC DNA]</scope>
    <source>
        <strain evidence="3">JCM 16722</strain>
    </source>
</reference>
<dbReference type="InterPro" id="IPR027417">
    <property type="entry name" value="P-loop_NTPase"/>
</dbReference>
<feature type="domain" description="Ribonuclease R winged-helix" evidence="1">
    <location>
        <begin position="300"/>
        <end position="351"/>
    </location>
</feature>
<dbReference type="EMBL" id="BAAAZK010000002">
    <property type="protein sequence ID" value="GAA4168022.1"/>
    <property type="molecule type" value="Genomic_DNA"/>
</dbReference>
<dbReference type="PANTHER" id="PTHR34301">
    <property type="entry name" value="DNA-BINDING PROTEIN-RELATED"/>
    <property type="match status" value="1"/>
</dbReference>
<dbReference type="Gene3D" id="3.40.50.300">
    <property type="entry name" value="P-loop containing nucleotide triphosphate hydrolases"/>
    <property type="match status" value="1"/>
</dbReference>
<sequence length="846" mass="99076">MAEITLYNPASLREDDLIANFVVRTRTFEKIFKDISRSSMQYPEKHYLIQGQRGMGKTTLLLRLKYEIERTETLSNWLIPVFFNEETYDINNLASLWEKLLKYLDEHFETNGAYYDYTDRFVDLEDYERLCFNFLIEKLREHGKKLIIFFDNFGELFLDNLREKEKRRLREILIECNDIRIIGASAVVINDLHDYSQPFFEFFHIVYLEGLTKDETYELISKLQEDCSEPRRIDLVKHKAKIDTLAVLTGGVIRTIMMLYQVLLDDPNGKALEDLEKVLDKATPLYKHRIEDLPVQQRRIVDVIAKKWDAVSAKEIASEIREDGKSMSTKLISAQLSQLEKNNVVEKKGTTTKNYLYQLRERFFNIWYLMRNGDRRDRKRVAWLTKFLEIWYDDDDSFDAFIKNHINALRSGKYMSNSALLIAEALASSDKFDIEKVDGIVHETSNVLREEQRQYLPNMHNRRMAVAIKYYNEGNINKTVEALLGVKERDTNTNLLLAHCYFKLGNNILSKETLYKVDQVDNDSIVLFKFICLELSNYQYLFKVVEKSEDLDAALAQEVIGDGYFLQNMYDLAQGHYEKAISLGRKSTWEKLIDVYESKGNLIEMEKLLLSAYNNHIISRKTVAGFYALKVKNSEKVNKWIEGLEKDGDYYVYSALALVNKLTKDSSVAIEEIIPNLEKSLDLFSTKKEYSPNAMVSATILLVYYNNILRDYKLAQNVIKKANSLISLKGFYPYNILKAFVSVWGKDYSNPNVIEVFESIDTSREDSLEIFNELLVLLMAKHQYHFLLRQFDKNIQLKEAFKPIYYALMTLMEDEMPNEVIRMGDELKVPVEEILEKVEQMKIDYK</sequence>
<accession>A0ABP7ZR93</accession>
<keyword evidence="3" id="KW-1185">Reference proteome</keyword>
<evidence type="ECO:0000313" key="2">
    <source>
        <dbReference type="EMBL" id="GAA4168022.1"/>
    </source>
</evidence>
<comment type="caution">
    <text evidence="2">The sequence shown here is derived from an EMBL/GenBank/DDBJ whole genome shotgun (WGS) entry which is preliminary data.</text>
</comment>
<dbReference type="Proteomes" id="UP001500167">
    <property type="component" value="Unassembled WGS sequence"/>
</dbReference>
<organism evidence="2 3">
    <name type="scientific">Sphingobacterium ginsenosidimutans</name>
    <dbReference type="NCBI Taxonomy" id="687845"/>
    <lineage>
        <taxon>Bacteria</taxon>
        <taxon>Pseudomonadati</taxon>
        <taxon>Bacteroidota</taxon>
        <taxon>Sphingobacteriia</taxon>
        <taxon>Sphingobacteriales</taxon>
        <taxon>Sphingobacteriaceae</taxon>
        <taxon>Sphingobacterium</taxon>
    </lineage>
</organism>
<dbReference type="Pfam" id="PF08461">
    <property type="entry name" value="WHD_RNase_R"/>
    <property type="match status" value="1"/>
</dbReference>
<dbReference type="SUPFAM" id="SSF52540">
    <property type="entry name" value="P-loop containing nucleoside triphosphate hydrolases"/>
    <property type="match status" value="1"/>
</dbReference>
<dbReference type="InterPro" id="IPR013668">
    <property type="entry name" value="RNase_R_HTH_12"/>
</dbReference>
<evidence type="ECO:0000259" key="1">
    <source>
        <dbReference type="Pfam" id="PF08461"/>
    </source>
</evidence>
<proteinExistence type="predicted"/>
<dbReference type="Gene3D" id="1.25.40.10">
    <property type="entry name" value="Tetratricopeptide repeat domain"/>
    <property type="match status" value="1"/>
</dbReference>
<dbReference type="InterPro" id="IPR011990">
    <property type="entry name" value="TPR-like_helical_dom_sf"/>
</dbReference>
<protein>
    <recommendedName>
        <fullName evidence="1">Ribonuclease R winged-helix domain-containing protein</fullName>
    </recommendedName>
</protein>
<name>A0ABP7ZR93_9SPHI</name>